<dbReference type="InterPro" id="IPR014044">
    <property type="entry name" value="CAP_dom"/>
</dbReference>
<organism evidence="3">
    <name type="scientific">Hemiscorpius lepturus</name>
    <name type="common">Scorpion</name>
    <dbReference type="NCBI Taxonomy" id="520031"/>
    <lineage>
        <taxon>Eukaryota</taxon>
        <taxon>Metazoa</taxon>
        <taxon>Ecdysozoa</taxon>
        <taxon>Arthropoda</taxon>
        <taxon>Chelicerata</taxon>
        <taxon>Arachnida</taxon>
        <taxon>Scorpiones</taxon>
        <taxon>Iurida</taxon>
        <taxon>Scorpionoidea</taxon>
        <taxon>Hemiscorpiidae</taxon>
    </lineage>
</organism>
<dbReference type="Gene3D" id="3.40.33.10">
    <property type="entry name" value="CAP"/>
    <property type="match status" value="1"/>
</dbReference>
<name>A0A1L4BJ61_HEMLE</name>
<dbReference type="CDD" id="cd05380">
    <property type="entry name" value="CAP_euk"/>
    <property type="match status" value="1"/>
</dbReference>
<protein>
    <submittedName>
        <fullName evidence="3">Venom toxin</fullName>
    </submittedName>
</protein>
<dbReference type="EMBL" id="KX924493">
    <property type="protein sequence ID" value="API81356.1"/>
    <property type="molecule type" value="mRNA"/>
</dbReference>
<dbReference type="SMR" id="A0A1L4BJ61"/>
<dbReference type="EMBL" id="KX924492">
    <property type="protein sequence ID" value="API81355.1"/>
    <property type="molecule type" value="mRNA"/>
</dbReference>
<evidence type="ECO:0000313" key="2">
    <source>
        <dbReference type="EMBL" id="API81355.1"/>
    </source>
</evidence>
<reference evidence="3" key="1">
    <citation type="journal article" date="2016" name="Toxicon">
        <title>The first report on transcriptome analysis of the venom gland of Iranian scorpion, Hemiscorpius lepturus.</title>
        <authorList>
            <person name="Kazemi-Lomedasht F."/>
            <person name="Khalaj V."/>
            <person name="Bagheri K.P."/>
            <person name="Behdani M."/>
            <person name="Shahbazzadeh D."/>
        </authorList>
    </citation>
    <scope>NUCLEOTIDE SEQUENCE</scope>
    <source>
        <strain evidence="2">HLAllergen4</strain>
        <strain evidence="3">HLAllergen5</strain>
        <tissue evidence="3">Venom gland</tissue>
    </source>
</reference>
<dbReference type="InterPro" id="IPR035940">
    <property type="entry name" value="CAP_sf"/>
</dbReference>
<evidence type="ECO:0000313" key="3">
    <source>
        <dbReference type="EMBL" id="API81356.1"/>
    </source>
</evidence>
<evidence type="ECO:0000259" key="1">
    <source>
        <dbReference type="SMART" id="SM00198"/>
    </source>
</evidence>
<proteinExistence type="evidence at transcript level"/>
<sequence length="445" mass="50047">MVSSLIRVRVWFGGRKRRKKSPKETNRLATMMLRLLFIAHFLITVSSKGFDKTAPYIIRPDFNKDGCKIQEEADCSKHLDSLQQHIINLLNAQRYSISSGLGEFKKVSFATNMLYLEGDPELINKAQTFVETCFQQPTLQGCVAPGETEQDGDLVIYEQIYPIDTLFFAEERIEALMKSDISKFPSRFVESYDPTLTDDKIQNFAKIAHARVWKVGCGFADFIIADFVDSKARARFKEVVVCFFGPPKLRKGEKLYMTGSGPCADCPRGTSCLTEGKFSGGLCRRQARKEHEQTIWKCDLKRYSDGCSVERKCAHHWTVNKTGGFKYVVVSGSCVTVSLFIKAIHVEQPSCFRFRYMKSGDLLLQTKVIAFVSVVDSHHGHSTDVGKRTDASEWTDVTLDISPHGNGKAIQVGVVVRSYPTSDGKQLIKVRDFEVVAGRCLQQPA</sequence>
<dbReference type="SMART" id="SM00198">
    <property type="entry name" value="SCP"/>
    <property type="match status" value="1"/>
</dbReference>
<dbReference type="SUPFAM" id="SSF55797">
    <property type="entry name" value="PR-1-like"/>
    <property type="match status" value="1"/>
</dbReference>
<feature type="domain" description="SCP" evidence="1">
    <location>
        <begin position="81"/>
        <end position="252"/>
    </location>
</feature>
<dbReference type="AlphaFoldDB" id="A0A1L4BJ61"/>
<accession>A0A1L4BJ61</accession>